<dbReference type="GO" id="GO:0004364">
    <property type="term" value="F:glutathione transferase activity"/>
    <property type="evidence" value="ECO:0007669"/>
    <property type="project" value="TreeGrafter"/>
</dbReference>
<dbReference type="GO" id="GO:0006559">
    <property type="term" value="P:L-phenylalanine catabolic process"/>
    <property type="evidence" value="ECO:0007669"/>
    <property type="project" value="TreeGrafter"/>
</dbReference>
<dbReference type="SUPFAM" id="SSF47616">
    <property type="entry name" value="GST C-terminal domain-like"/>
    <property type="match status" value="1"/>
</dbReference>
<dbReference type="GO" id="GO:0006749">
    <property type="term" value="P:glutathione metabolic process"/>
    <property type="evidence" value="ECO:0007669"/>
    <property type="project" value="TreeGrafter"/>
</dbReference>
<dbReference type="EMBL" id="JH767171">
    <property type="protein sequence ID" value="EQC31023.1"/>
    <property type="molecule type" value="Genomic_DNA"/>
</dbReference>
<dbReference type="InterPro" id="IPR036282">
    <property type="entry name" value="Glutathione-S-Trfase_C_sf"/>
</dbReference>
<dbReference type="InterPro" id="IPR005955">
    <property type="entry name" value="GST_Zeta"/>
</dbReference>
<dbReference type="InterPro" id="IPR004045">
    <property type="entry name" value="Glutathione_S-Trfase_N"/>
</dbReference>
<dbReference type="Proteomes" id="UP000030762">
    <property type="component" value="Unassembled WGS sequence"/>
</dbReference>
<dbReference type="AlphaFoldDB" id="T0RFF9"/>
<dbReference type="Pfam" id="PF13409">
    <property type="entry name" value="GST_N_2"/>
    <property type="match status" value="1"/>
</dbReference>
<dbReference type="InterPro" id="IPR040079">
    <property type="entry name" value="Glutathione_S-Trfase"/>
</dbReference>
<evidence type="ECO:0000259" key="3">
    <source>
        <dbReference type="PROSITE" id="PS50405"/>
    </source>
</evidence>
<dbReference type="PANTHER" id="PTHR42673">
    <property type="entry name" value="MALEYLACETOACETATE ISOMERASE"/>
    <property type="match status" value="1"/>
</dbReference>
<dbReference type="RefSeq" id="XP_008615462.1">
    <property type="nucleotide sequence ID" value="XM_008617240.1"/>
</dbReference>
<protein>
    <submittedName>
        <fullName evidence="4">Maleylacetoacetate isomerase</fullName>
    </submittedName>
</protein>
<dbReference type="InterPro" id="IPR034330">
    <property type="entry name" value="GST_Zeta_C"/>
</dbReference>
<comment type="similarity">
    <text evidence="1">Belongs to the GST superfamily. Zeta family.</text>
</comment>
<dbReference type="eggNOG" id="KOG0868">
    <property type="taxonomic scope" value="Eukaryota"/>
</dbReference>
<dbReference type="SFLD" id="SFLDS00019">
    <property type="entry name" value="Glutathione_Transferase_(cytos"/>
    <property type="match status" value="1"/>
</dbReference>
<name>T0RFF9_SAPDV</name>
<feature type="domain" description="GST N-terminal" evidence="2">
    <location>
        <begin position="7"/>
        <end position="85"/>
    </location>
</feature>
<keyword evidence="5" id="KW-1185">Reference proteome</keyword>
<dbReference type="OrthoDB" id="69248at2759"/>
<dbReference type="SUPFAM" id="SSF52833">
    <property type="entry name" value="Thioredoxin-like"/>
    <property type="match status" value="1"/>
</dbReference>
<evidence type="ECO:0000313" key="4">
    <source>
        <dbReference type="EMBL" id="EQC31023.1"/>
    </source>
</evidence>
<dbReference type="VEuPathDB" id="FungiDB:SDRG_11210"/>
<dbReference type="InterPro" id="IPR010987">
    <property type="entry name" value="Glutathione-S-Trfase_C-like"/>
</dbReference>
<dbReference type="GO" id="GO:0016034">
    <property type="term" value="F:maleylacetoacetate isomerase activity"/>
    <property type="evidence" value="ECO:0007669"/>
    <property type="project" value="TreeGrafter"/>
</dbReference>
<proteinExistence type="inferred from homology"/>
<sequence>MQDSDAPKPILFSYWRSSCSFRVRIALALKHIAYEYRGIGDDLDSAAYVALNPSKKVPTLCIDDVILTQSMAILEYLDETRPTIASLLPPDVTLRAKIRAFCLIIVADMQPLQNGAVLEEIEALATDDNDASMTWATHWMHRGFQALERILATTAGTYCFGESVSLADVVLYPQVFNARFYAIDLDGYPNIQRVAATLATLPAFQEADPYKMPDAPTQQA</sequence>
<evidence type="ECO:0000313" key="5">
    <source>
        <dbReference type="Proteomes" id="UP000030762"/>
    </source>
</evidence>
<dbReference type="Pfam" id="PF13410">
    <property type="entry name" value="GST_C_2"/>
    <property type="match status" value="1"/>
</dbReference>
<dbReference type="GeneID" id="19951937"/>
<dbReference type="CDD" id="cd03042">
    <property type="entry name" value="GST_N_Zeta"/>
    <property type="match status" value="1"/>
</dbReference>
<dbReference type="PANTHER" id="PTHR42673:SF4">
    <property type="entry name" value="MALEYLACETOACETATE ISOMERASE"/>
    <property type="match status" value="1"/>
</dbReference>
<dbReference type="PROSITE" id="PS50405">
    <property type="entry name" value="GST_CTER"/>
    <property type="match status" value="1"/>
</dbReference>
<dbReference type="InterPro" id="IPR036249">
    <property type="entry name" value="Thioredoxin-like_sf"/>
</dbReference>
<reference evidence="4 5" key="1">
    <citation type="submission" date="2012-04" db="EMBL/GenBank/DDBJ databases">
        <title>The Genome Sequence of Saprolegnia declina VS20.</title>
        <authorList>
            <consortium name="The Broad Institute Genome Sequencing Platform"/>
            <person name="Russ C."/>
            <person name="Nusbaum C."/>
            <person name="Tyler B."/>
            <person name="van West P."/>
            <person name="Dieguez-Uribeondo J."/>
            <person name="de Bruijn I."/>
            <person name="Tripathy S."/>
            <person name="Jiang R."/>
            <person name="Young S.K."/>
            <person name="Zeng Q."/>
            <person name="Gargeya S."/>
            <person name="Fitzgerald M."/>
            <person name="Haas B."/>
            <person name="Abouelleil A."/>
            <person name="Alvarado L."/>
            <person name="Arachchi H.M."/>
            <person name="Berlin A."/>
            <person name="Chapman S.B."/>
            <person name="Goldberg J."/>
            <person name="Griggs A."/>
            <person name="Gujja S."/>
            <person name="Hansen M."/>
            <person name="Howarth C."/>
            <person name="Imamovic A."/>
            <person name="Larimer J."/>
            <person name="McCowen C."/>
            <person name="Montmayeur A."/>
            <person name="Murphy C."/>
            <person name="Neiman D."/>
            <person name="Pearson M."/>
            <person name="Priest M."/>
            <person name="Roberts A."/>
            <person name="Saif S."/>
            <person name="Shea T."/>
            <person name="Sisk P."/>
            <person name="Sykes S."/>
            <person name="Wortman J."/>
            <person name="Nusbaum C."/>
            <person name="Birren B."/>
        </authorList>
    </citation>
    <scope>NUCLEOTIDE SEQUENCE [LARGE SCALE GENOMIC DNA]</scope>
    <source>
        <strain evidence="4 5">VS20</strain>
    </source>
</reference>
<dbReference type="FunFam" id="1.20.1050.10:FF:000010">
    <property type="entry name" value="Maleylacetoacetate isomerase isoform 1"/>
    <property type="match status" value="1"/>
</dbReference>
<accession>T0RFF9</accession>
<dbReference type="SFLD" id="SFLDG00358">
    <property type="entry name" value="Main_(cytGST)"/>
    <property type="match status" value="1"/>
</dbReference>
<feature type="domain" description="GST C-terminal" evidence="3">
    <location>
        <begin position="91"/>
        <end position="217"/>
    </location>
</feature>
<dbReference type="InParanoid" id="T0RFF9"/>
<evidence type="ECO:0000259" key="2">
    <source>
        <dbReference type="PROSITE" id="PS50404"/>
    </source>
</evidence>
<dbReference type="Gene3D" id="1.20.1050.10">
    <property type="match status" value="1"/>
</dbReference>
<evidence type="ECO:0000256" key="1">
    <source>
        <dbReference type="ARBA" id="ARBA00010007"/>
    </source>
</evidence>
<dbReference type="GO" id="GO:0005737">
    <property type="term" value="C:cytoplasm"/>
    <property type="evidence" value="ECO:0007669"/>
    <property type="project" value="InterPro"/>
</dbReference>
<keyword evidence="4" id="KW-0413">Isomerase</keyword>
<dbReference type="PROSITE" id="PS50404">
    <property type="entry name" value="GST_NTER"/>
    <property type="match status" value="1"/>
</dbReference>
<dbReference type="NCBIfam" id="TIGR01262">
    <property type="entry name" value="maiA"/>
    <property type="match status" value="1"/>
</dbReference>
<dbReference type="InterPro" id="IPR034333">
    <property type="entry name" value="GST_Zeta_N"/>
</dbReference>
<organism evidence="4 5">
    <name type="scientific">Saprolegnia diclina (strain VS20)</name>
    <dbReference type="NCBI Taxonomy" id="1156394"/>
    <lineage>
        <taxon>Eukaryota</taxon>
        <taxon>Sar</taxon>
        <taxon>Stramenopiles</taxon>
        <taxon>Oomycota</taxon>
        <taxon>Saprolegniomycetes</taxon>
        <taxon>Saprolegniales</taxon>
        <taxon>Saprolegniaceae</taxon>
        <taxon>Saprolegnia</taxon>
    </lineage>
</organism>
<gene>
    <name evidence="4" type="ORF">SDRG_11210</name>
</gene>
<dbReference type="CDD" id="cd03191">
    <property type="entry name" value="GST_C_Zeta"/>
    <property type="match status" value="1"/>
</dbReference>
<dbReference type="OMA" id="YLSSCAW"/>
<dbReference type="Gene3D" id="3.40.30.10">
    <property type="entry name" value="Glutaredoxin"/>
    <property type="match status" value="1"/>
</dbReference>
<dbReference type="STRING" id="1156394.T0RFF9"/>